<evidence type="ECO:0000313" key="3">
    <source>
        <dbReference type="EMBL" id="AEW04176.1"/>
    </source>
</evidence>
<gene>
    <name evidence="3" type="ordered locus">Sulac_0666</name>
</gene>
<reference evidence="3 4" key="2">
    <citation type="journal article" date="2012" name="Stand. Genomic Sci.">
        <title>Complete genome sequence of the moderately thermophilic mineral-sulfide-oxidizing firmicute Sulfobacillus acidophilus type strain (NAL(T)).</title>
        <authorList>
            <person name="Anderson I."/>
            <person name="Chertkov O."/>
            <person name="Chen A."/>
            <person name="Saunders E."/>
            <person name="Lapidus A."/>
            <person name="Nolan M."/>
            <person name="Lucas S."/>
            <person name="Hammon N."/>
            <person name="Deshpande S."/>
            <person name="Cheng J.F."/>
            <person name="Han C."/>
            <person name="Tapia R."/>
            <person name="Goodwin L.A."/>
            <person name="Pitluck S."/>
            <person name="Liolios K."/>
            <person name="Pagani I."/>
            <person name="Ivanova N."/>
            <person name="Mikhailova N."/>
            <person name="Pati A."/>
            <person name="Palaniappan K."/>
            <person name="Land M."/>
            <person name="Pan C."/>
            <person name="Rohde M."/>
            <person name="Pukall R."/>
            <person name="Goker M."/>
            <person name="Detter J.C."/>
            <person name="Woyke T."/>
            <person name="Bristow J."/>
            <person name="Eisen J.A."/>
            <person name="Markowitz V."/>
            <person name="Hugenholtz P."/>
            <person name="Kyrpides N.C."/>
            <person name="Klenk H.P."/>
            <person name="Mavromatis K."/>
        </authorList>
    </citation>
    <scope>NUCLEOTIDE SEQUENCE [LARGE SCALE GENOMIC DNA]</scope>
    <source>
        <strain evidence="4">ATCC 700253 / DSM 10332 / NAL</strain>
    </source>
</reference>
<protein>
    <submittedName>
        <fullName evidence="3">Uncharacterized protein</fullName>
    </submittedName>
</protein>
<sequence length="186" mass="19367">MKITRSTIIAGTLIGCFTLATGFMDVYAAQPNGNIGNSSTMSPTTANSVSTTANPPTPATEVPNIIPSNGVIINNDQALLMPPELSNPPISETQAVSIAQSYDNAPGRSVTSVKLTDFTLPGSIPGPGTTVPFRTIKNVPAWVVTFTSPTPVNVSQAPSGFPIYVTHDNLVINAKDGSFLAGFFTK</sequence>
<organism evidence="3 4">
    <name type="scientific">Sulfobacillus acidophilus (strain ATCC 700253 / DSM 10332 / NAL)</name>
    <dbReference type="NCBI Taxonomy" id="679936"/>
    <lineage>
        <taxon>Bacteria</taxon>
        <taxon>Bacillati</taxon>
        <taxon>Bacillota</taxon>
        <taxon>Clostridia</taxon>
        <taxon>Eubacteriales</taxon>
        <taxon>Clostridiales Family XVII. Incertae Sedis</taxon>
        <taxon>Sulfobacillus</taxon>
    </lineage>
</organism>
<feature type="region of interest" description="Disordered" evidence="1">
    <location>
        <begin position="37"/>
        <end position="63"/>
    </location>
</feature>
<dbReference type="PROSITE" id="PS51257">
    <property type="entry name" value="PROKAR_LIPOPROTEIN"/>
    <property type="match status" value="1"/>
</dbReference>
<evidence type="ECO:0000313" key="4">
    <source>
        <dbReference type="Proteomes" id="UP000005439"/>
    </source>
</evidence>
<dbReference type="AlphaFoldDB" id="G8U007"/>
<dbReference type="EMBL" id="CP003179">
    <property type="protein sequence ID" value="AEW04176.1"/>
    <property type="molecule type" value="Genomic_DNA"/>
</dbReference>
<dbReference type="KEGG" id="sap:Sulac_0666"/>
<evidence type="ECO:0000256" key="1">
    <source>
        <dbReference type="SAM" id="MobiDB-lite"/>
    </source>
</evidence>
<name>G8U007_SULAD</name>
<keyword evidence="4" id="KW-1185">Reference proteome</keyword>
<dbReference type="HOGENOM" id="CLU_1453703_0_0_9"/>
<accession>G8U007</accession>
<reference evidence="4" key="1">
    <citation type="submission" date="2011-12" db="EMBL/GenBank/DDBJ databases">
        <title>The complete genome of chromosome of Sulfobacillus acidophilus DSM 10332.</title>
        <authorList>
            <person name="Lucas S."/>
            <person name="Han J."/>
            <person name="Lapidus A."/>
            <person name="Bruce D."/>
            <person name="Goodwin L."/>
            <person name="Pitluck S."/>
            <person name="Peters L."/>
            <person name="Kyrpides N."/>
            <person name="Mavromatis K."/>
            <person name="Ivanova N."/>
            <person name="Mikhailova N."/>
            <person name="Chertkov O."/>
            <person name="Saunders E."/>
            <person name="Detter J.C."/>
            <person name="Tapia R."/>
            <person name="Han C."/>
            <person name="Land M."/>
            <person name="Hauser L."/>
            <person name="Markowitz V."/>
            <person name="Cheng J.-F."/>
            <person name="Hugenholtz P."/>
            <person name="Woyke T."/>
            <person name="Wu D."/>
            <person name="Pukall R."/>
            <person name="Gehrich-Schroeter G."/>
            <person name="Schneider S."/>
            <person name="Klenk H.-P."/>
            <person name="Eisen J.A."/>
        </authorList>
    </citation>
    <scope>NUCLEOTIDE SEQUENCE [LARGE SCALE GENOMIC DNA]</scope>
    <source>
        <strain evidence="4">ATCC 700253 / DSM 10332 / NAL</strain>
    </source>
</reference>
<keyword evidence="2" id="KW-0732">Signal</keyword>
<feature type="compositionally biased region" description="Polar residues" evidence="1">
    <location>
        <begin position="37"/>
        <end position="54"/>
    </location>
</feature>
<feature type="chain" id="PRO_5003518239" evidence="2">
    <location>
        <begin position="29"/>
        <end position="186"/>
    </location>
</feature>
<proteinExistence type="predicted"/>
<dbReference type="Proteomes" id="UP000005439">
    <property type="component" value="Chromosome"/>
</dbReference>
<feature type="signal peptide" evidence="2">
    <location>
        <begin position="1"/>
        <end position="28"/>
    </location>
</feature>
<evidence type="ECO:0000256" key="2">
    <source>
        <dbReference type="SAM" id="SignalP"/>
    </source>
</evidence>